<keyword evidence="2" id="KW-0472">Membrane</keyword>
<feature type="compositionally biased region" description="Pro residues" evidence="1">
    <location>
        <begin position="9"/>
        <end position="23"/>
    </location>
</feature>
<protein>
    <submittedName>
        <fullName evidence="3">Uncharacterized protein</fullName>
    </submittedName>
</protein>
<feature type="region of interest" description="Disordered" evidence="1">
    <location>
        <begin position="1"/>
        <end position="23"/>
    </location>
</feature>
<feature type="transmembrane region" description="Helical" evidence="2">
    <location>
        <begin position="86"/>
        <end position="104"/>
    </location>
</feature>
<evidence type="ECO:0000256" key="2">
    <source>
        <dbReference type="SAM" id="Phobius"/>
    </source>
</evidence>
<reference evidence="3 4" key="1">
    <citation type="journal article" date="2016" name="Genome Biol. Evol.">
        <title>Divergent and convergent evolution of fungal pathogenicity.</title>
        <authorList>
            <person name="Shang Y."/>
            <person name="Xiao G."/>
            <person name="Zheng P."/>
            <person name="Cen K."/>
            <person name="Zhan S."/>
            <person name="Wang C."/>
        </authorList>
    </citation>
    <scope>NUCLEOTIDE SEQUENCE [LARGE SCALE GENOMIC DNA]</scope>
    <source>
        <strain evidence="3 4">ARSEF 7405</strain>
    </source>
</reference>
<name>A0A167Z6M4_9EURO</name>
<dbReference type="VEuPathDB" id="FungiDB:AAP_02896"/>
<dbReference type="Proteomes" id="UP000242877">
    <property type="component" value="Unassembled WGS sequence"/>
</dbReference>
<keyword evidence="2" id="KW-0812">Transmembrane</keyword>
<comment type="caution">
    <text evidence="3">The sequence shown here is derived from an EMBL/GenBank/DDBJ whole genome shotgun (WGS) entry which is preliminary data.</text>
</comment>
<dbReference type="AlphaFoldDB" id="A0A167Z6M4"/>
<feature type="transmembrane region" description="Helical" evidence="2">
    <location>
        <begin position="116"/>
        <end position="139"/>
    </location>
</feature>
<organism evidence="3 4">
    <name type="scientific">Ascosphaera apis ARSEF 7405</name>
    <dbReference type="NCBI Taxonomy" id="392613"/>
    <lineage>
        <taxon>Eukaryota</taxon>
        <taxon>Fungi</taxon>
        <taxon>Dikarya</taxon>
        <taxon>Ascomycota</taxon>
        <taxon>Pezizomycotina</taxon>
        <taxon>Eurotiomycetes</taxon>
        <taxon>Eurotiomycetidae</taxon>
        <taxon>Onygenales</taxon>
        <taxon>Ascosphaeraceae</taxon>
        <taxon>Ascosphaera</taxon>
    </lineage>
</organism>
<keyword evidence="4" id="KW-1185">Reference proteome</keyword>
<evidence type="ECO:0000313" key="3">
    <source>
        <dbReference type="EMBL" id="KZZ92241.1"/>
    </source>
</evidence>
<gene>
    <name evidence="3" type="ORF">AAP_02896</name>
</gene>
<dbReference type="OrthoDB" id="4868994at2759"/>
<proteinExistence type="predicted"/>
<evidence type="ECO:0000313" key="4">
    <source>
        <dbReference type="Proteomes" id="UP000242877"/>
    </source>
</evidence>
<sequence length="156" mass="16748">MSVQETNPQNPPPAASSSPPPPPPMPPSTLDYIYAWGESPFPPTLLATLIAPLHMRPFRPLPMLFPPVLLFTTYLNLLDPKYKRDAAGLSATWAGLYLVLAAARKQKLKNKFTVRGAVRGAAMGVGCANLVAGGSVYMFGLRNKQARSGDGDGDRV</sequence>
<dbReference type="EMBL" id="AZGZ01000011">
    <property type="protein sequence ID" value="KZZ92241.1"/>
    <property type="molecule type" value="Genomic_DNA"/>
</dbReference>
<accession>A0A167Z6M4</accession>
<keyword evidence="2" id="KW-1133">Transmembrane helix</keyword>
<evidence type="ECO:0000256" key="1">
    <source>
        <dbReference type="SAM" id="MobiDB-lite"/>
    </source>
</evidence>